<dbReference type="PANTHER" id="PTHR46825">
    <property type="entry name" value="D-ALANYL-D-ALANINE-CARBOXYPEPTIDASE/ENDOPEPTIDASE AMPH"/>
    <property type="match status" value="1"/>
</dbReference>
<evidence type="ECO:0000259" key="1">
    <source>
        <dbReference type="Pfam" id="PF00144"/>
    </source>
</evidence>
<dbReference type="PANTHER" id="PTHR46825:SF9">
    <property type="entry name" value="BETA-LACTAMASE-RELATED DOMAIN-CONTAINING PROTEIN"/>
    <property type="match status" value="1"/>
</dbReference>
<gene>
    <name evidence="2" type="ORF">DP115_02080</name>
</gene>
<keyword evidence="3" id="KW-1185">Reference proteome</keyword>
<dbReference type="Pfam" id="PF00144">
    <property type="entry name" value="Beta-lactamase"/>
    <property type="match status" value="1"/>
</dbReference>
<dbReference type="InterPro" id="IPR050491">
    <property type="entry name" value="AmpC-like"/>
</dbReference>
<feature type="domain" description="Beta-lactamase-related" evidence="1">
    <location>
        <begin position="68"/>
        <end position="253"/>
    </location>
</feature>
<comment type="caution">
    <text evidence="2">The sequence shown here is derived from an EMBL/GenBank/DDBJ whole genome shotgun (WGS) entry which is preliminary data.</text>
</comment>
<proteinExistence type="predicted"/>
<dbReference type="Gene3D" id="3.40.710.10">
    <property type="entry name" value="DD-peptidase/beta-lactamase superfamily"/>
    <property type="match status" value="1"/>
</dbReference>
<name>A0ABX1LZJ7_9CYAN</name>
<protein>
    <recommendedName>
        <fullName evidence="1">Beta-lactamase-related domain-containing protein</fullName>
    </recommendedName>
</protein>
<reference evidence="2 3" key="1">
    <citation type="submission" date="2018-06" db="EMBL/GenBank/DDBJ databases">
        <title>Comparative genomics of Brasilonema spp. strains.</title>
        <authorList>
            <person name="Alvarenga D.O."/>
            <person name="Fiore M.F."/>
            <person name="Varani A.M."/>
        </authorList>
    </citation>
    <scope>NUCLEOTIDE SEQUENCE [LARGE SCALE GENOMIC DNA]</scope>
    <source>
        <strain evidence="2 3">UFV-OR1</strain>
    </source>
</reference>
<accession>A0ABX1LZJ7</accession>
<organism evidence="2 3">
    <name type="scientific">Brasilonema octagenarum UFV-OR1</name>
    <dbReference type="NCBI Taxonomy" id="417115"/>
    <lineage>
        <taxon>Bacteria</taxon>
        <taxon>Bacillati</taxon>
        <taxon>Cyanobacteriota</taxon>
        <taxon>Cyanophyceae</taxon>
        <taxon>Nostocales</taxon>
        <taxon>Scytonemataceae</taxon>
        <taxon>Brasilonema</taxon>
        <taxon>Octagenarum group</taxon>
    </lineage>
</organism>
<evidence type="ECO:0000313" key="2">
    <source>
        <dbReference type="EMBL" id="NMF61643.1"/>
    </source>
</evidence>
<sequence>MKLRVCIPFKLICLTILSILVFLFSGLPCFAQESLTKLNNPAPVSISQQGPTEPKELEAFTDKFFLQLKDGNIPGAVFVLVKDGKIFFSKGYGYANLEQKTPVIPDKTLFRLGSVSKVFTATAVMQLAEQGKLNLNEDIDHYLKQFHTQNNQFKPITSAHLLTHTDGFNVGWSIGAATRCQSQLPSLEEFLSKNLPKRVRQPGELYVYGDVGIALAGYLVEVLSKVSFTEYINQNILKPLDMRHSSFQQPLPTALAPDLAVGYSYRKNAYIPLHVCQECSQRWYECHSHRRCSLYDCSITGGALWQWMKLRNHLFHLPKSDAFLR</sequence>
<dbReference type="Proteomes" id="UP000762253">
    <property type="component" value="Unassembled WGS sequence"/>
</dbReference>
<dbReference type="EMBL" id="QMEC01000005">
    <property type="protein sequence ID" value="NMF61643.1"/>
    <property type="molecule type" value="Genomic_DNA"/>
</dbReference>
<dbReference type="InterPro" id="IPR001466">
    <property type="entry name" value="Beta-lactam-related"/>
</dbReference>
<dbReference type="SUPFAM" id="SSF56601">
    <property type="entry name" value="beta-lactamase/transpeptidase-like"/>
    <property type="match status" value="1"/>
</dbReference>
<evidence type="ECO:0000313" key="3">
    <source>
        <dbReference type="Proteomes" id="UP000762253"/>
    </source>
</evidence>
<dbReference type="InterPro" id="IPR012338">
    <property type="entry name" value="Beta-lactam/transpept-like"/>
</dbReference>